<dbReference type="PRINTS" id="PR00320">
    <property type="entry name" value="GPROTEINBRPT"/>
</dbReference>
<evidence type="ECO:0000256" key="2">
    <source>
        <dbReference type="ARBA" id="ARBA00022737"/>
    </source>
</evidence>
<protein>
    <submittedName>
        <fullName evidence="4">WD40 repeat-containing protein</fullName>
    </submittedName>
</protein>
<evidence type="ECO:0000256" key="3">
    <source>
        <dbReference type="PROSITE-ProRule" id="PRU00221"/>
    </source>
</evidence>
<sequence length="612" mass="69750">MLSVGEGEEVFFDAIDYLVKEDWMCSNLDYEIWLRKPQSVRERREKFLYEMGFVECSSETMEFEQITESNSGAINDNLLDERRKSNSEANCSVDYSDQDWMDDISIDVERQINENLVLTKQCEVQACLGEGPSIDKKTNNAMSWWRHFTQKMTKSQYANVSKDSKLCGESRTMMSRMRVEVNRKRCLECTAVYARQELKAHNGLIWTMKFSPDGQYLASGGADGIVCIWRVTMVDADKCNFNSLDMQGESSPQKKKSIHASVVVPEKIFHIEDEPVYKFHGHSSDVLDLAWSTSNHLLSSSMDKTVRLWQVGSVKCLGVFHHSNYVTCVHFNPIDENFFISGSIDGKVRIWWIPKRRVKDWANVRDIVTAVCYQPNGKGFVVGSVSGMCRFYELSGDEIMLIAEINIQGRKKSFGNRITGIQFLKNDSQRVMITSEDSKIRILDGLEVVRKYRGLTKSGSQTSASFTPSGRHIISVGEDSRIYLWNHDDLSIHTSKQPKSTRSCEHFFSEGVTVALPWSGSDIGHNSYSYDSSPSRTWDSERFSLANWFSLDGSSRASTTWPEEKLPVWDLPENKNKSGSRILSTTWGLVFVTANHDGKIQTFHNYGLPVRI</sequence>
<keyword evidence="2" id="KW-0677">Repeat</keyword>
<feature type="repeat" description="WD" evidence="3">
    <location>
        <begin position="198"/>
        <end position="231"/>
    </location>
</feature>
<proteinExistence type="predicted"/>
<dbReference type="InterPro" id="IPR020472">
    <property type="entry name" value="WD40_PAC1"/>
</dbReference>
<dbReference type="Proteomes" id="UP000231279">
    <property type="component" value="Unassembled WGS sequence"/>
</dbReference>
<dbReference type="SUPFAM" id="SSF50978">
    <property type="entry name" value="WD40 repeat-like"/>
    <property type="match status" value="1"/>
</dbReference>
<feature type="repeat" description="WD" evidence="3">
    <location>
        <begin position="279"/>
        <end position="319"/>
    </location>
</feature>
<dbReference type="SMART" id="SM00320">
    <property type="entry name" value="WD40"/>
    <property type="match status" value="6"/>
</dbReference>
<keyword evidence="5" id="KW-1185">Reference proteome</keyword>
<evidence type="ECO:0000313" key="4">
    <source>
        <dbReference type="EMBL" id="PIN21059.1"/>
    </source>
</evidence>
<gene>
    <name evidence="4" type="ORF">CDL12_06247</name>
</gene>
<comment type="caution">
    <text evidence="4">The sequence shown here is derived from an EMBL/GenBank/DDBJ whole genome shotgun (WGS) entry which is preliminary data.</text>
</comment>
<keyword evidence="1 3" id="KW-0853">WD repeat</keyword>
<accession>A0A2G9HU66</accession>
<dbReference type="Pfam" id="PF00400">
    <property type="entry name" value="WD40"/>
    <property type="match status" value="4"/>
</dbReference>
<dbReference type="PANTHER" id="PTHR14221:SF31">
    <property type="entry name" value="TRANSDUCIN_WD40 REPEAT-LIKE SUPERFAMILY PROTEIN"/>
    <property type="match status" value="1"/>
</dbReference>
<name>A0A2G9HU66_9LAMI</name>
<dbReference type="InterPro" id="IPR036322">
    <property type="entry name" value="WD40_repeat_dom_sf"/>
</dbReference>
<evidence type="ECO:0000313" key="5">
    <source>
        <dbReference type="Proteomes" id="UP000231279"/>
    </source>
</evidence>
<dbReference type="InterPro" id="IPR015943">
    <property type="entry name" value="WD40/YVTN_repeat-like_dom_sf"/>
</dbReference>
<reference evidence="5" key="1">
    <citation type="journal article" date="2018" name="Gigascience">
        <title>Genome assembly of the Pink Ipe (Handroanthus impetiginosus, Bignoniaceae), a highly valued, ecologically keystone Neotropical timber forest tree.</title>
        <authorList>
            <person name="Silva-Junior O.B."/>
            <person name="Grattapaglia D."/>
            <person name="Novaes E."/>
            <person name="Collevatti R.G."/>
        </authorList>
    </citation>
    <scope>NUCLEOTIDE SEQUENCE [LARGE SCALE GENOMIC DNA]</scope>
    <source>
        <strain evidence="5">cv. UFG-1</strain>
    </source>
</reference>
<dbReference type="PANTHER" id="PTHR14221">
    <property type="entry name" value="WD REPEAT DOMAIN 44"/>
    <property type="match status" value="1"/>
</dbReference>
<dbReference type="EMBL" id="NKXS01001011">
    <property type="protein sequence ID" value="PIN21059.1"/>
    <property type="molecule type" value="Genomic_DNA"/>
</dbReference>
<dbReference type="OrthoDB" id="408728at2759"/>
<dbReference type="PROSITE" id="PS50082">
    <property type="entry name" value="WD_REPEATS_2"/>
    <property type="match status" value="4"/>
</dbReference>
<dbReference type="PROSITE" id="PS50294">
    <property type="entry name" value="WD_REPEATS_REGION"/>
    <property type="match status" value="3"/>
</dbReference>
<dbReference type="InterPro" id="IPR040324">
    <property type="entry name" value="WDR44/Dgr2"/>
</dbReference>
<organism evidence="4 5">
    <name type="scientific">Handroanthus impetiginosus</name>
    <dbReference type="NCBI Taxonomy" id="429701"/>
    <lineage>
        <taxon>Eukaryota</taxon>
        <taxon>Viridiplantae</taxon>
        <taxon>Streptophyta</taxon>
        <taxon>Embryophyta</taxon>
        <taxon>Tracheophyta</taxon>
        <taxon>Spermatophyta</taxon>
        <taxon>Magnoliopsida</taxon>
        <taxon>eudicotyledons</taxon>
        <taxon>Gunneridae</taxon>
        <taxon>Pentapetalae</taxon>
        <taxon>asterids</taxon>
        <taxon>lamiids</taxon>
        <taxon>Lamiales</taxon>
        <taxon>Bignoniaceae</taxon>
        <taxon>Crescentiina</taxon>
        <taxon>Tabebuia alliance</taxon>
        <taxon>Handroanthus</taxon>
    </lineage>
</organism>
<dbReference type="InterPro" id="IPR001680">
    <property type="entry name" value="WD40_rpt"/>
</dbReference>
<dbReference type="STRING" id="429701.A0A2G9HU66"/>
<feature type="repeat" description="WD" evidence="3">
    <location>
        <begin position="462"/>
        <end position="486"/>
    </location>
</feature>
<feature type="repeat" description="WD" evidence="3">
    <location>
        <begin position="319"/>
        <end position="351"/>
    </location>
</feature>
<dbReference type="Gene3D" id="2.130.10.10">
    <property type="entry name" value="YVTN repeat-like/Quinoprotein amine dehydrogenase"/>
    <property type="match status" value="1"/>
</dbReference>
<dbReference type="AlphaFoldDB" id="A0A2G9HU66"/>
<evidence type="ECO:0000256" key="1">
    <source>
        <dbReference type="ARBA" id="ARBA00022574"/>
    </source>
</evidence>